<keyword evidence="4" id="KW-1185">Reference proteome</keyword>
<reference evidence="3" key="1">
    <citation type="submission" date="2021-01" db="EMBL/GenBank/DDBJ databases">
        <title>Whole genome shotgun sequence of Planobispora takensis NBRC 109077.</title>
        <authorList>
            <person name="Komaki H."/>
            <person name="Tamura T."/>
        </authorList>
    </citation>
    <scope>NUCLEOTIDE SEQUENCE</scope>
    <source>
        <strain evidence="3">NBRC 109077</strain>
    </source>
</reference>
<name>A0A8J3SRN8_9ACTN</name>
<feature type="domain" description="Trypsin-co-occurring" evidence="2">
    <location>
        <begin position="6"/>
        <end position="43"/>
    </location>
</feature>
<dbReference type="RefSeq" id="WP_373872348.1">
    <property type="nucleotide sequence ID" value="NZ_BOOK01000008.1"/>
</dbReference>
<evidence type="ECO:0000256" key="1">
    <source>
        <dbReference type="SAM" id="MobiDB-lite"/>
    </source>
</evidence>
<proteinExistence type="predicted"/>
<comment type="caution">
    <text evidence="3">The sequence shown here is derived from an EMBL/GenBank/DDBJ whole genome shotgun (WGS) entry which is preliminary data.</text>
</comment>
<dbReference type="EMBL" id="BOOK01000008">
    <property type="protein sequence ID" value="GIH99353.1"/>
    <property type="molecule type" value="Genomic_DNA"/>
</dbReference>
<gene>
    <name evidence="3" type="ORF">Pta02_13620</name>
</gene>
<feature type="region of interest" description="Disordered" evidence="1">
    <location>
        <begin position="43"/>
        <end position="67"/>
    </location>
</feature>
<dbReference type="Proteomes" id="UP000634476">
    <property type="component" value="Unassembled WGS sequence"/>
</dbReference>
<evidence type="ECO:0000313" key="3">
    <source>
        <dbReference type="EMBL" id="GIH99353.1"/>
    </source>
</evidence>
<dbReference type="Pfam" id="PF19631">
    <property type="entry name" value="Trypco2"/>
    <property type="match status" value="1"/>
</dbReference>
<accession>A0A8J3SRN8</accession>
<evidence type="ECO:0000259" key="2">
    <source>
        <dbReference type="Pfam" id="PF19631"/>
    </source>
</evidence>
<evidence type="ECO:0000313" key="4">
    <source>
        <dbReference type="Proteomes" id="UP000634476"/>
    </source>
</evidence>
<organism evidence="3 4">
    <name type="scientific">Planobispora takensis</name>
    <dbReference type="NCBI Taxonomy" id="1367882"/>
    <lineage>
        <taxon>Bacteria</taxon>
        <taxon>Bacillati</taxon>
        <taxon>Actinomycetota</taxon>
        <taxon>Actinomycetes</taxon>
        <taxon>Streptosporangiales</taxon>
        <taxon>Streptosporangiaceae</taxon>
        <taxon>Planobispora</taxon>
    </lineage>
</organism>
<sequence length="67" mass="7231">MFVQSLSRENGGEGKLSLGVVEVGAGRKSTHSDTHRIMFTLQPFSTTTGKPPTINDRLPAPPPRPTE</sequence>
<dbReference type="AlphaFoldDB" id="A0A8J3SRN8"/>
<protein>
    <recommendedName>
        <fullName evidence="2">Trypsin-co-occurring domain-containing protein</fullName>
    </recommendedName>
</protein>
<dbReference type="InterPro" id="IPR045608">
    <property type="entry name" value="Trypco2"/>
</dbReference>